<proteinExistence type="predicted"/>
<evidence type="ECO:0000256" key="9">
    <source>
        <dbReference type="ARBA" id="ARBA00042972"/>
    </source>
</evidence>
<feature type="transmembrane region" description="Helical" evidence="11">
    <location>
        <begin position="134"/>
        <end position="152"/>
    </location>
</feature>
<feature type="transmembrane region" description="Helical" evidence="11">
    <location>
        <begin position="55"/>
        <end position="76"/>
    </location>
</feature>
<keyword evidence="3" id="KW-0862">Zinc</keyword>
<dbReference type="GO" id="GO:0005385">
    <property type="term" value="F:zinc ion transmembrane transporter activity"/>
    <property type="evidence" value="ECO:0007669"/>
    <property type="project" value="TreeGrafter"/>
</dbReference>
<evidence type="ECO:0000256" key="5">
    <source>
        <dbReference type="ARBA" id="ARBA00023136"/>
    </source>
</evidence>
<sequence>METSSARLVFVLLIVATVGCQAEIHRAKAQRPQRTPPESTRQGLSESEDGRPENVWLYSFLGSVAVGMCGVFPLLVIPLEAGPALRKGAHAGRLKLMLSFAVGALLGDVFLHLLPEAWMHRGDPGEDKHGHNWVGLWTIAGIMSFLIMEKTFTNTAGEDKTDLEETSEDHRHTAHQENGSLPPNQDVSQIRRRGPHDKDSSGGANGEVFKNGAIRPSNAAANGKLKQENGPVSLSEKSRNDKDDCSDNQPSQHIQISGYLNLLVNCIDNFTHGLAVGGSFLVSTKVGMLTTLAILLHEIPHEIGDFAILMRAGFSRWRAAKAQIITASGGMFGTATALLAESAEGAGDTTAWILPFTSGGFIYVALVTVVPDLLEETSGWESFKQVAMMMAGITTMGLVSCIA</sequence>
<gene>
    <name evidence="13" type="primary">SLC39A13</name>
    <name evidence="13" type="ORF">BLAG_LOCUS15931</name>
</gene>
<organism evidence="13 14">
    <name type="scientific">Branchiostoma lanceolatum</name>
    <name type="common">Common lancelet</name>
    <name type="synonym">Amphioxus lanceolatum</name>
    <dbReference type="NCBI Taxonomy" id="7740"/>
    <lineage>
        <taxon>Eukaryota</taxon>
        <taxon>Metazoa</taxon>
        <taxon>Chordata</taxon>
        <taxon>Cephalochordata</taxon>
        <taxon>Leptocardii</taxon>
        <taxon>Amphioxiformes</taxon>
        <taxon>Branchiostomatidae</taxon>
        <taxon>Branchiostoma</taxon>
    </lineage>
</organism>
<dbReference type="GO" id="GO:0016020">
    <property type="term" value="C:membrane"/>
    <property type="evidence" value="ECO:0007669"/>
    <property type="project" value="UniProtKB-SubCell"/>
</dbReference>
<keyword evidence="3" id="KW-0864">Zinc transport</keyword>
<comment type="subcellular location">
    <subcellularLocation>
        <location evidence="1">Membrane</location>
        <topology evidence="1">Multi-pass membrane protein</topology>
    </subcellularLocation>
</comment>
<feature type="compositionally biased region" description="Polar residues" evidence="10">
    <location>
        <begin position="32"/>
        <end position="45"/>
    </location>
</feature>
<name>A0A8J9ZP84_BRALA</name>
<dbReference type="PANTHER" id="PTHR16950">
    <property type="entry name" value="ZINC TRANSPORTER SLC39A7 HISTIDINE-RICH MEMBRANE PROTEIN KE4"/>
    <property type="match status" value="1"/>
</dbReference>
<feature type="transmembrane region" description="Helical" evidence="11">
    <location>
        <begin position="96"/>
        <end position="114"/>
    </location>
</feature>
<keyword evidence="14" id="KW-1185">Reference proteome</keyword>
<evidence type="ECO:0000256" key="12">
    <source>
        <dbReference type="SAM" id="SignalP"/>
    </source>
</evidence>
<keyword evidence="4 11" id="KW-1133">Transmembrane helix</keyword>
<dbReference type="PANTHER" id="PTHR16950:SF16">
    <property type="entry name" value="ZINC TRANSPORTER ZIP13"/>
    <property type="match status" value="1"/>
</dbReference>
<protein>
    <recommendedName>
        <fullName evidence="7">Zinc transporter ZIP13</fullName>
    </recommendedName>
    <alternativeName>
        <fullName evidence="8">Solute carrier family 39 member 13</fullName>
    </alternativeName>
    <alternativeName>
        <fullName evidence="9">Zrt- and Irt-like protein 13</fullName>
    </alternativeName>
</protein>
<feature type="region of interest" description="Disordered" evidence="10">
    <location>
        <begin position="26"/>
        <end position="49"/>
    </location>
</feature>
<feature type="compositionally biased region" description="Polar residues" evidence="10">
    <location>
        <begin position="176"/>
        <end position="188"/>
    </location>
</feature>
<evidence type="ECO:0000256" key="4">
    <source>
        <dbReference type="ARBA" id="ARBA00022989"/>
    </source>
</evidence>
<keyword evidence="3" id="KW-0813">Transport</keyword>
<evidence type="ECO:0000256" key="3">
    <source>
        <dbReference type="ARBA" id="ARBA00022906"/>
    </source>
</evidence>
<dbReference type="Pfam" id="PF02535">
    <property type="entry name" value="Zip"/>
    <property type="match status" value="1"/>
</dbReference>
<comment type="catalytic activity">
    <reaction evidence="6">
        <text>Zn(2+)(in) = Zn(2+)(out)</text>
        <dbReference type="Rhea" id="RHEA:29351"/>
        <dbReference type="ChEBI" id="CHEBI:29105"/>
    </reaction>
</comment>
<keyword evidence="5 11" id="KW-0472">Membrane</keyword>
<keyword evidence="2 11" id="KW-0812">Transmembrane</keyword>
<keyword evidence="3" id="KW-0406">Ion transport</keyword>
<dbReference type="Proteomes" id="UP000838412">
    <property type="component" value="Chromosome 3"/>
</dbReference>
<evidence type="ECO:0000256" key="2">
    <source>
        <dbReference type="ARBA" id="ARBA00022692"/>
    </source>
</evidence>
<dbReference type="PROSITE" id="PS51257">
    <property type="entry name" value="PROKAR_LIPOPROTEIN"/>
    <property type="match status" value="1"/>
</dbReference>
<feature type="chain" id="PRO_5035465348" description="Zinc transporter ZIP13" evidence="12">
    <location>
        <begin position="23"/>
        <end position="403"/>
    </location>
</feature>
<evidence type="ECO:0000256" key="10">
    <source>
        <dbReference type="SAM" id="MobiDB-lite"/>
    </source>
</evidence>
<keyword evidence="12" id="KW-0732">Signal</keyword>
<evidence type="ECO:0000313" key="14">
    <source>
        <dbReference type="Proteomes" id="UP000838412"/>
    </source>
</evidence>
<accession>A0A8J9ZP84</accession>
<dbReference type="EMBL" id="OV696688">
    <property type="protein sequence ID" value="CAH1258312.1"/>
    <property type="molecule type" value="Genomic_DNA"/>
</dbReference>
<feature type="transmembrane region" description="Helical" evidence="11">
    <location>
        <begin position="352"/>
        <end position="374"/>
    </location>
</feature>
<evidence type="ECO:0000256" key="7">
    <source>
        <dbReference type="ARBA" id="ARBA00040592"/>
    </source>
</evidence>
<dbReference type="OrthoDB" id="200954at2759"/>
<dbReference type="GO" id="GO:0006882">
    <property type="term" value="P:intracellular zinc ion homeostasis"/>
    <property type="evidence" value="ECO:0007669"/>
    <property type="project" value="TreeGrafter"/>
</dbReference>
<dbReference type="InterPro" id="IPR003689">
    <property type="entry name" value="ZIP"/>
</dbReference>
<evidence type="ECO:0000256" key="6">
    <source>
        <dbReference type="ARBA" id="ARBA00034634"/>
    </source>
</evidence>
<reference evidence="13" key="1">
    <citation type="submission" date="2022-01" db="EMBL/GenBank/DDBJ databases">
        <authorList>
            <person name="Braso-Vives M."/>
        </authorList>
    </citation>
    <scope>NUCLEOTIDE SEQUENCE</scope>
</reference>
<feature type="signal peptide" evidence="12">
    <location>
        <begin position="1"/>
        <end position="22"/>
    </location>
</feature>
<feature type="compositionally biased region" description="Basic and acidic residues" evidence="10">
    <location>
        <begin position="236"/>
        <end position="245"/>
    </location>
</feature>
<feature type="region of interest" description="Disordered" evidence="10">
    <location>
        <begin position="156"/>
        <end position="250"/>
    </location>
</feature>
<evidence type="ECO:0000256" key="11">
    <source>
        <dbReference type="SAM" id="Phobius"/>
    </source>
</evidence>
<evidence type="ECO:0000313" key="13">
    <source>
        <dbReference type="EMBL" id="CAH1258312.1"/>
    </source>
</evidence>
<evidence type="ECO:0000256" key="8">
    <source>
        <dbReference type="ARBA" id="ARBA00042542"/>
    </source>
</evidence>
<dbReference type="AlphaFoldDB" id="A0A8J9ZP84"/>
<evidence type="ECO:0000256" key="1">
    <source>
        <dbReference type="ARBA" id="ARBA00004141"/>
    </source>
</evidence>